<feature type="transmembrane region" description="Helical" evidence="6">
    <location>
        <begin position="172"/>
        <end position="194"/>
    </location>
</feature>
<dbReference type="PANTHER" id="PTHR11814">
    <property type="entry name" value="SULFATE TRANSPORTER"/>
    <property type="match status" value="1"/>
</dbReference>
<feature type="transmembrane region" description="Helical" evidence="6">
    <location>
        <begin position="201"/>
        <end position="220"/>
    </location>
</feature>
<dbReference type="Pfam" id="PF00916">
    <property type="entry name" value="Sulfate_transp"/>
    <property type="match status" value="1"/>
</dbReference>
<reference evidence="8" key="2">
    <citation type="submission" date="2021-04" db="EMBL/GenBank/DDBJ databases">
        <authorList>
            <person name="Gilroy R."/>
        </authorList>
    </citation>
    <scope>NUCLEOTIDE SEQUENCE</scope>
    <source>
        <strain evidence="8">14324</strain>
    </source>
</reference>
<evidence type="ECO:0000313" key="9">
    <source>
        <dbReference type="Proteomes" id="UP000824041"/>
    </source>
</evidence>
<dbReference type="CDD" id="cd07042">
    <property type="entry name" value="STAS_SulP_like_sulfate_transporter"/>
    <property type="match status" value="1"/>
</dbReference>
<dbReference type="SUPFAM" id="SSF52091">
    <property type="entry name" value="SpoIIaa-like"/>
    <property type="match status" value="1"/>
</dbReference>
<feature type="transmembrane region" description="Helical" evidence="6">
    <location>
        <begin position="45"/>
        <end position="63"/>
    </location>
</feature>
<evidence type="ECO:0000256" key="3">
    <source>
        <dbReference type="ARBA" id="ARBA00022989"/>
    </source>
</evidence>
<sequence length="739" mass="81584">MKISLFHTFRPYKKEYLPKDILTGIIIALVSIPISMGYAEVAGLPAVYGLYGSVLPILFFSVFSTSRQFILGVDAAPAAIVGSALAALGIQAQSPQAMQYVPLIAICSGLWLLLFYILKAGKIVNYISTPVMGGFISGIALTIILMQIPKILGGTTGSGELPELLHHLGETIAHELNLLSVLLGLAALICIRLAKKYIPRFPMAVVMMGAGVAATCLFHVDRYGVRLLSAVEPGLPKLFLPDLSQVEMTHVVGRGLMVAVVVMAETLLSENNFASRNGYQIDENQEILACAAGNIAAGVVGCCPVNGSISRTSMSEQYGGKTQAVSVTAGLTMTGILLFATGFIGYLPVPVLAAIVISALMNVVEFELAKRLFLVSRKEFYIFVAACLGVLLLGTIYGVIIGILLSFIAVILKATNPPRAFLGVIPGRENFYDLKKNRHAHAISQVVIYRFSESLFFANARIFTEDIEASLKEDTRAVIVDAGAVNSIDITAADSLEMLAESLKKRGIRFYLTEHGEGINGELRKLGKGHLIQEGAVRRTITAALHDAGFHEPYPLLDLEREEHPERIQLLAEEENSLEEFAWAFGEEAVEQIEKKVHHMMDYLQKLPDLEWLSEHGLPAEADDWKEFGAIDEDEVLRRLEMHLDELPKALSGQKKLVMELLEKRRRFLVKKLEKEDPQVLEKLRASREILERRLEKQNPEAARKLHKLEESWREKTEDMEAGNSNHKKIQEDDHGIRN</sequence>
<dbReference type="InterPro" id="IPR002645">
    <property type="entry name" value="STAS_dom"/>
</dbReference>
<dbReference type="PROSITE" id="PS50801">
    <property type="entry name" value="STAS"/>
    <property type="match status" value="1"/>
</dbReference>
<keyword evidence="4 6" id="KW-0472">Membrane</keyword>
<evidence type="ECO:0000256" key="6">
    <source>
        <dbReference type="SAM" id="Phobius"/>
    </source>
</evidence>
<organism evidence="8 9">
    <name type="scientific">Candidatus Blautia faecigallinarum</name>
    <dbReference type="NCBI Taxonomy" id="2838488"/>
    <lineage>
        <taxon>Bacteria</taxon>
        <taxon>Bacillati</taxon>
        <taxon>Bacillota</taxon>
        <taxon>Clostridia</taxon>
        <taxon>Lachnospirales</taxon>
        <taxon>Lachnospiraceae</taxon>
        <taxon>Blautia</taxon>
    </lineage>
</organism>
<evidence type="ECO:0000256" key="4">
    <source>
        <dbReference type="ARBA" id="ARBA00023136"/>
    </source>
</evidence>
<dbReference type="InterPro" id="IPR036513">
    <property type="entry name" value="STAS_dom_sf"/>
</dbReference>
<feature type="compositionally biased region" description="Basic and acidic residues" evidence="5">
    <location>
        <begin position="696"/>
        <end position="719"/>
    </location>
</feature>
<dbReference type="InterPro" id="IPR001902">
    <property type="entry name" value="SLC26A/SulP_fam"/>
</dbReference>
<gene>
    <name evidence="8" type="ORF">IAA21_02605</name>
</gene>
<feature type="compositionally biased region" description="Basic and acidic residues" evidence="5">
    <location>
        <begin position="729"/>
        <end position="739"/>
    </location>
</feature>
<dbReference type="EMBL" id="DXBU01000031">
    <property type="protein sequence ID" value="HIZ21676.1"/>
    <property type="molecule type" value="Genomic_DNA"/>
</dbReference>
<protein>
    <submittedName>
        <fullName evidence="8">STAS domain-containing protein</fullName>
    </submittedName>
</protein>
<dbReference type="Pfam" id="PF01740">
    <property type="entry name" value="STAS"/>
    <property type="match status" value="1"/>
</dbReference>
<accession>A0A9D2ISK5</accession>
<feature type="transmembrane region" description="Helical" evidence="6">
    <location>
        <begin position="380"/>
        <end position="412"/>
    </location>
</feature>
<dbReference type="GO" id="GO:0016020">
    <property type="term" value="C:membrane"/>
    <property type="evidence" value="ECO:0007669"/>
    <property type="project" value="UniProtKB-SubCell"/>
</dbReference>
<evidence type="ECO:0000259" key="7">
    <source>
        <dbReference type="PROSITE" id="PS50801"/>
    </source>
</evidence>
<dbReference type="AlphaFoldDB" id="A0A9D2ISK5"/>
<feature type="transmembrane region" description="Helical" evidence="6">
    <location>
        <begin position="70"/>
        <end position="91"/>
    </location>
</feature>
<reference evidence="8" key="1">
    <citation type="journal article" date="2021" name="PeerJ">
        <title>Extensive microbial diversity within the chicken gut microbiome revealed by metagenomics and culture.</title>
        <authorList>
            <person name="Gilroy R."/>
            <person name="Ravi A."/>
            <person name="Getino M."/>
            <person name="Pursley I."/>
            <person name="Horton D.L."/>
            <person name="Alikhan N.F."/>
            <person name="Baker D."/>
            <person name="Gharbi K."/>
            <person name="Hall N."/>
            <person name="Watson M."/>
            <person name="Adriaenssens E.M."/>
            <person name="Foster-Nyarko E."/>
            <person name="Jarju S."/>
            <person name="Secka A."/>
            <person name="Antonio M."/>
            <person name="Oren A."/>
            <person name="Chaudhuri R.R."/>
            <person name="La Ragione R."/>
            <person name="Hildebrand F."/>
            <person name="Pallen M.J."/>
        </authorList>
    </citation>
    <scope>NUCLEOTIDE SEQUENCE</scope>
    <source>
        <strain evidence="8">14324</strain>
    </source>
</reference>
<feature type="domain" description="STAS" evidence="7">
    <location>
        <begin position="436"/>
        <end position="548"/>
    </location>
</feature>
<evidence type="ECO:0000256" key="5">
    <source>
        <dbReference type="SAM" id="MobiDB-lite"/>
    </source>
</evidence>
<evidence type="ECO:0000256" key="1">
    <source>
        <dbReference type="ARBA" id="ARBA00004141"/>
    </source>
</evidence>
<feature type="region of interest" description="Disordered" evidence="5">
    <location>
        <begin position="696"/>
        <end position="739"/>
    </location>
</feature>
<dbReference type="GO" id="GO:0055085">
    <property type="term" value="P:transmembrane transport"/>
    <property type="evidence" value="ECO:0007669"/>
    <property type="project" value="InterPro"/>
</dbReference>
<dbReference type="Proteomes" id="UP000824041">
    <property type="component" value="Unassembled WGS sequence"/>
</dbReference>
<comment type="subcellular location">
    <subcellularLocation>
        <location evidence="1">Membrane</location>
        <topology evidence="1">Multi-pass membrane protein</topology>
    </subcellularLocation>
</comment>
<feature type="transmembrane region" description="Helical" evidence="6">
    <location>
        <begin position="130"/>
        <end position="152"/>
    </location>
</feature>
<keyword evidence="3 6" id="KW-1133">Transmembrane helix</keyword>
<evidence type="ECO:0000313" key="8">
    <source>
        <dbReference type="EMBL" id="HIZ21676.1"/>
    </source>
</evidence>
<name>A0A9D2ISK5_9FIRM</name>
<keyword evidence="2 6" id="KW-0812">Transmembrane</keyword>
<comment type="caution">
    <text evidence="8">The sequence shown here is derived from an EMBL/GenBank/DDBJ whole genome shotgun (WGS) entry which is preliminary data.</text>
</comment>
<feature type="transmembrane region" description="Helical" evidence="6">
    <location>
        <begin position="21"/>
        <end position="39"/>
    </location>
</feature>
<dbReference type="Gene3D" id="3.30.750.24">
    <property type="entry name" value="STAS domain"/>
    <property type="match status" value="1"/>
</dbReference>
<evidence type="ECO:0000256" key="2">
    <source>
        <dbReference type="ARBA" id="ARBA00022692"/>
    </source>
</evidence>
<dbReference type="InterPro" id="IPR011547">
    <property type="entry name" value="SLC26A/SulP_dom"/>
</dbReference>
<feature type="transmembrane region" description="Helical" evidence="6">
    <location>
        <begin position="97"/>
        <end position="118"/>
    </location>
</feature>
<proteinExistence type="predicted"/>